<dbReference type="Gene3D" id="3.40.190.10">
    <property type="entry name" value="Periplasmic binding protein-like II"/>
    <property type="match status" value="2"/>
</dbReference>
<sequence length="271" mass="30576">MHRLRCSWVLSLWLVIGSAVQAAEPPLRVCLNDVPHPPWRMASPDGRIQRQGLDFLFLDRLAQRSGLAIEISLLPWKRCLADLKSGAQDAVLSLSYLAEREEFVVYPTRKGEPDTSMALRHNRYHWYAARPLSLRWDGEKLRGLPAGAVVGVQTGYSIGTVVRDLGFTVDEAARTTTANLEKLARGRVQVVALQAKEADEVLRHRPDLGRRIQRVEPVLQERAYYTAFTRSYWSQNPQRVLGLWRDVAAIRDSAEYRQAEAKALAQTPAAP</sequence>
<feature type="signal peptide" evidence="1">
    <location>
        <begin position="1"/>
        <end position="22"/>
    </location>
</feature>
<proteinExistence type="predicted"/>
<keyword evidence="3" id="KW-1185">Reference proteome</keyword>
<comment type="caution">
    <text evidence="2">The sequence shown here is derived from an EMBL/GenBank/DDBJ whole genome shotgun (WGS) entry which is preliminary data.</text>
</comment>
<organism evidence="2 3">
    <name type="scientific">Inhella gelatinilytica</name>
    <dbReference type="NCBI Taxonomy" id="2795030"/>
    <lineage>
        <taxon>Bacteria</taxon>
        <taxon>Pseudomonadati</taxon>
        <taxon>Pseudomonadota</taxon>
        <taxon>Betaproteobacteria</taxon>
        <taxon>Burkholderiales</taxon>
        <taxon>Sphaerotilaceae</taxon>
        <taxon>Inhella</taxon>
    </lineage>
</organism>
<accession>A0A931IVZ3</accession>
<feature type="chain" id="PRO_5037803987" evidence="1">
    <location>
        <begin position="23"/>
        <end position="271"/>
    </location>
</feature>
<dbReference type="PANTHER" id="PTHR35936:SF35">
    <property type="entry name" value="L-CYSTINE-BINDING PROTEIN TCYJ"/>
    <property type="match status" value="1"/>
</dbReference>
<dbReference type="Proteomes" id="UP000620139">
    <property type="component" value="Unassembled WGS sequence"/>
</dbReference>
<dbReference type="EMBL" id="JAEDAL010000001">
    <property type="protein sequence ID" value="MBH9552014.1"/>
    <property type="molecule type" value="Genomic_DNA"/>
</dbReference>
<dbReference type="SUPFAM" id="SSF53850">
    <property type="entry name" value="Periplasmic binding protein-like II"/>
    <property type="match status" value="1"/>
</dbReference>
<name>A0A931IVZ3_9BURK</name>
<evidence type="ECO:0000313" key="2">
    <source>
        <dbReference type="EMBL" id="MBH9552014.1"/>
    </source>
</evidence>
<dbReference type="PANTHER" id="PTHR35936">
    <property type="entry name" value="MEMBRANE-BOUND LYTIC MUREIN TRANSGLYCOSYLASE F"/>
    <property type="match status" value="1"/>
</dbReference>
<dbReference type="AlphaFoldDB" id="A0A931IVZ3"/>
<reference evidence="2" key="1">
    <citation type="submission" date="2020-12" db="EMBL/GenBank/DDBJ databases">
        <title>The genome sequence of Inhella sp. 4Y17.</title>
        <authorList>
            <person name="Liu Y."/>
        </authorList>
    </citation>
    <scope>NUCLEOTIDE SEQUENCE</scope>
    <source>
        <strain evidence="2">4Y10</strain>
    </source>
</reference>
<dbReference type="RefSeq" id="WP_198099598.1">
    <property type="nucleotide sequence ID" value="NZ_JAEDAL010000001.1"/>
</dbReference>
<protein>
    <submittedName>
        <fullName evidence="2">Transporter substrate-binding domain-containing protein</fullName>
    </submittedName>
</protein>
<keyword evidence="1" id="KW-0732">Signal</keyword>
<evidence type="ECO:0000256" key="1">
    <source>
        <dbReference type="SAM" id="SignalP"/>
    </source>
</evidence>
<evidence type="ECO:0000313" key="3">
    <source>
        <dbReference type="Proteomes" id="UP000620139"/>
    </source>
</evidence>
<gene>
    <name evidence="2" type="ORF">I7X43_04040</name>
</gene>